<comment type="caution">
    <text evidence="1">The sequence shown here is derived from an EMBL/GenBank/DDBJ whole genome shotgun (WGS) entry which is preliminary data.</text>
</comment>
<sequence>MSFVTVIVGARLAMTVFKVAFPLAAVQFASFNVKPVGI</sequence>
<dbReference type="Proteomes" id="UP000837932">
    <property type="component" value="Unassembled WGS sequence"/>
</dbReference>
<accession>A0ABM9AWY0</accession>
<evidence type="ECO:0000313" key="2">
    <source>
        <dbReference type="Proteomes" id="UP000837932"/>
    </source>
</evidence>
<evidence type="ECO:0000313" key="1">
    <source>
        <dbReference type="EMBL" id="CAH0998064.1"/>
    </source>
</evidence>
<proteinExistence type="predicted"/>
<name>A0ABM9AWY0_9BACT</name>
<gene>
    <name evidence="1" type="ORF">EMA8858_04199</name>
</gene>
<reference evidence="1" key="1">
    <citation type="submission" date="2021-12" db="EMBL/GenBank/DDBJ databases">
        <authorList>
            <person name="Rodrigo-Torres L."/>
            <person name="Arahal R. D."/>
            <person name="Lucena T."/>
        </authorList>
    </citation>
    <scope>NUCLEOTIDE SEQUENCE</scope>
    <source>
        <strain evidence="1">CECT 8858</strain>
    </source>
</reference>
<dbReference type="EMBL" id="CAKLPY010000014">
    <property type="protein sequence ID" value="CAH0998064.1"/>
    <property type="molecule type" value="Genomic_DNA"/>
</dbReference>
<keyword evidence="2" id="KW-1185">Reference proteome</keyword>
<organism evidence="1 2">
    <name type="scientific">Emticicia aquatica</name>
    <dbReference type="NCBI Taxonomy" id="1681835"/>
    <lineage>
        <taxon>Bacteria</taxon>
        <taxon>Pseudomonadati</taxon>
        <taxon>Bacteroidota</taxon>
        <taxon>Cytophagia</taxon>
        <taxon>Cytophagales</taxon>
        <taxon>Leadbetterellaceae</taxon>
        <taxon>Emticicia</taxon>
    </lineage>
</organism>
<protein>
    <submittedName>
        <fullName evidence="1">Uncharacterized protein</fullName>
    </submittedName>
</protein>